<dbReference type="Pfam" id="PF01391">
    <property type="entry name" value="Collagen"/>
    <property type="match status" value="2"/>
</dbReference>
<feature type="region of interest" description="Disordered" evidence="1">
    <location>
        <begin position="21"/>
        <end position="58"/>
    </location>
</feature>
<dbReference type="InterPro" id="IPR018247">
    <property type="entry name" value="EF_Hand_1_Ca_BS"/>
</dbReference>
<accession>A0A645B856</accession>
<reference evidence="3" key="1">
    <citation type="submission" date="2019-08" db="EMBL/GenBank/DDBJ databases">
        <authorList>
            <person name="Kucharzyk K."/>
            <person name="Murdoch R.W."/>
            <person name="Higgins S."/>
            <person name="Loffler F."/>
        </authorList>
    </citation>
    <scope>NUCLEOTIDE SEQUENCE</scope>
</reference>
<comment type="caution">
    <text evidence="3">The sequence shown here is derived from an EMBL/GenBank/DDBJ whole genome shotgun (WGS) entry which is preliminary data.</text>
</comment>
<dbReference type="PANTHER" id="PTHR24637:SF428">
    <property type="entry name" value="SCAVENGER RECEPTOR CLASS A MEMBER 3"/>
    <property type="match status" value="1"/>
</dbReference>
<organism evidence="3">
    <name type="scientific">bioreactor metagenome</name>
    <dbReference type="NCBI Taxonomy" id="1076179"/>
    <lineage>
        <taxon>unclassified sequences</taxon>
        <taxon>metagenomes</taxon>
        <taxon>ecological metagenomes</taxon>
    </lineage>
</organism>
<dbReference type="PROSITE" id="PS00018">
    <property type="entry name" value="EF_HAND_1"/>
    <property type="match status" value="1"/>
</dbReference>
<dbReference type="InterPro" id="IPR055575">
    <property type="entry name" value="DUF7151"/>
</dbReference>
<feature type="compositionally biased region" description="Low complexity" evidence="1">
    <location>
        <begin position="21"/>
        <end position="54"/>
    </location>
</feature>
<feature type="domain" description="DUF7151" evidence="2">
    <location>
        <begin position="60"/>
        <end position="107"/>
    </location>
</feature>
<dbReference type="Pfam" id="PF23657">
    <property type="entry name" value="DUF7151"/>
    <property type="match status" value="1"/>
</dbReference>
<dbReference type="PANTHER" id="PTHR24637">
    <property type="entry name" value="COLLAGEN"/>
    <property type="match status" value="1"/>
</dbReference>
<evidence type="ECO:0000259" key="2">
    <source>
        <dbReference type="Pfam" id="PF23657"/>
    </source>
</evidence>
<evidence type="ECO:0000313" key="3">
    <source>
        <dbReference type="EMBL" id="MPM61592.1"/>
    </source>
</evidence>
<dbReference type="InterPro" id="IPR008160">
    <property type="entry name" value="Collagen"/>
</dbReference>
<protein>
    <recommendedName>
        <fullName evidence="2">DUF7151 domain-containing protein</fullName>
    </recommendedName>
</protein>
<dbReference type="AlphaFoldDB" id="A0A645B856"/>
<dbReference type="Gene3D" id="1.20.5.320">
    <property type="entry name" value="6-Phosphogluconate Dehydrogenase, domain 3"/>
    <property type="match status" value="1"/>
</dbReference>
<name>A0A645B856_9ZZZZ</name>
<sequence>MPALTRYVCNGAPGAAGAPGATGATGATGPQGPAGATGPQGPAGATGPQGPQGPAGNGYNTVALTSTEPAGVNCPNGGVLLQFGLDANSNGVLDAGEIDPALSRYVCNGAVGATGPQGPAGAIGATGATGPQGPAGPTGATGPQGPAGPVGCATANFVIKSDGASAVCSQIYDNGTNVGIGTTTPTQKMDVAGAVQFSGALMPNSNSGTSGQILVSQGAGTAPLWQNPTSILVYGNNAHSVTLSALRTNTVTSSWSDIASMTITFTPVHSTFYVFASLCARLANSSGNAQFGQALLYARVLANGTEVSKAGAVITDFDEDYYGGQYVVTSGTVAFSGVQVTCTPGVPITVKLQWMPIISWASSPWRLEINPTLSGTADHCVLTVFD</sequence>
<evidence type="ECO:0000256" key="1">
    <source>
        <dbReference type="SAM" id="MobiDB-lite"/>
    </source>
</evidence>
<dbReference type="EMBL" id="VSSQ01018426">
    <property type="protein sequence ID" value="MPM61592.1"/>
    <property type="molecule type" value="Genomic_DNA"/>
</dbReference>
<gene>
    <name evidence="3" type="ORF">SDC9_108452</name>
</gene>
<proteinExistence type="predicted"/>